<reference evidence="2" key="1">
    <citation type="submission" date="2023-03" db="EMBL/GenBank/DDBJ databases">
        <title>Massive genome expansion in bonnet fungi (Mycena s.s.) driven by repeated elements and novel gene families across ecological guilds.</title>
        <authorList>
            <consortium name="Lawrence Berkeley National Laboratory"/>
            <person name="Harder C.B."/>
            <person name="Miyauchi S."/>
            <person name="Viragh M."/>
            <person name="Kuo A."/>
            <person name="Thoen E."/>
            <person name="Andreopoulos B."/>
            <person name="Lu D."/>
            <person name="Skrede I."/>
            <person name="Drula E."/>
            <person name="Henrissat B."/>
            <person name="Morin E."/>
            <person name="Kohler A."/>
            <person name="Barry K."/>
            <person name="LaButti K."/>
            <person name="Morin E."/>
            <person name="Salamov A."/>
            <person name="Lipzen A."/>
            <person name="Mereny Z."/>
            <person name="Hegedus B."/>
            <person name="Baldrian P."/>
            <person name="Stursova M."/>
            <person name="Weitz H."/>
            <person name="Taylor A."/>
            <person name="Grigoriev I.V."/>
            <person name="Nagy L.G."/>
            <person name="Martin F."/>
            <person name="Kauserud H."/>
        </authorList>
    </citation>
    <scope>NUCLEOTIDE SEQUENCE</scope>
    <source>
        <strain evidence="2">CBHHK067</strain>
    </source>
</reference>
<dbReference type="Pfam" id="PF14737">
    <property type="entry name" value="DUF4470"/>
    <property type="match status" value="1"/>
</dbReference>
<comment type="caution">
    <text evidence="2">The sequence shown here is derived from an EMBL/GenBank/DDBJ whole genome shotgun (WGS) entry which is preliminary data.</text>
</comment>
<accession>A0AAD7CTI1</accession>
<gene>
    <name evidence="2" type="ORF">B0H17DRAFT_1257681</name>
</gene>
<dbReference type="Proteomes" id="UP001221757">
    <property type="component" value="Unassembled WGS sequence"/>
</dbReference>
<organism evidence="2 3">
    <name type="scientific">Mycena rosella</name>
    <name type="common">Pink bonnet</name>
    <name type="synonym">Agaricus rosellus</name>
    <dbReference type="NCBI Taxonomy" id="1033263"/>
    <lineage>
        <taxon>Eukaryota</taxon>
        <taxon>Fungi</taxon>
        <taxon>Dikarya</taxon>
        <taxon>Basidiomycota</taxon>
        <taxon>Agaricomycotina</taxon>
        <taxon>Agaricomycetes</taxon>
        <taxon>Agaricomycetidae</taxon>
        <taxon>Agaricales</taxon>
        <taxon>Marasmiineae</taxon>
        <taxon>Mycenaceae</taxon>
        <taxon>Mycena</taxon>
    </lineage>
</organism>
<keyword evidence="3" id="KW-1185">Reference proteome</keyword>
<dbReference type="AlphaFoldDB" id="A0AAD7CTI1"/>
<sequence>MNLTKSRASKLYAKAEAAAPQENVYPANLSAALYEMGDYAAALDAIARSWKLSVSTANPKLALRLAIRAAKALVHGVRGDTIGADVIAKHAKVIEQLETVALQQQSNSGSDVEPESARVWREWRAIAAEGGDSERKSAAHEARVRLTDIPIARHGVNPMLQYYTIGQDEMLSLFDDWGPRDRYPLKINTFSKTRLSELSFLFGGIGDARNLYATLIGAHRAYHPLPKDKRAAVRVHLTLLDIHPSALARDLVVLMLLNGCMTSNVDPITLTEIKATLMYTYVGALMPPYAYTRQQNTIKSLLDKLAAEPPRLPAWLHVNPSAITPIRASLTYWVDNTNKTTRGMLAAFEDTSFPGGSVLQTLKLPGLSPEYRATIQTRIEKPRRQINALIDAWGPAHVRAQGIGEPGWSDERVMRELAKRRDNIMEFLLEDHLSGNQPSRLSGEATWFQATHAHVPPKELWAKHPEMDEWNKNKKGNMPYPDTLKNQDREYSELSNKSLPNCKGYPDVMGHGMGLPRLFDAFNRRFGTDRGGDLPRDPESPVYTHTTRFFQAVINALKALDGAVKLEVICGGLMEELGKMKLGTDTNRPANFPRMFTRAYLSNIPDYTHGVLNTAIYVVPCLQHQPDSAVASNCLMNAGVWKDDDELCHNYSLLHPKDVPRYLGCETIRMDGVMGIVSLGRKKLPRPLEELATRAELIRWLTRTLVYTCVPGTPGMVMERVRMPNNLVAFVNLLIHLHTVGYPAHWLAEFLHTVLSDTLVTDVAPYLRQFPIPLSDLTRAVARRQVRLEPWLAEFEAIFAAAHKGMPFAVPLPAAFARSHHEIGVYEAVVQLNGPDLGPRFATAPVQDNVAGILLYKPIKTLSTAALVRSIPTILEGRATEPRRRSVCVLSGQEMVDIPGRKVSWRLSRERVRQMRDEGWVMVVYRTDNHEAVTLPLPATKWTEVLAQPDLD</sequence>
<protein>
    <recommendedName>
        <fullName evidence="1">DUF4470 domain-containing protein</fullName>
    </recommendedName>
</protein>
<evidence type="ECO:0000259" key="1">
    <source>
        <dbReference type="Pfam" id="PF14737"/>
    </source>
</evidence>
<name>A0AAD7CTI1_MYCRO</name>
<dbReference type="InterPro" id="IPR027974">
    <property type="entry name" value="DUF4470"/>
</dbReference>
<proteinExistence type="predicted"/>
<feature type="domain" description="DUF4470" evidence="1">
    <location>
        <begin position="194"/>
        <end position="257"/>
    </location>
</feature>
<evidence type="ECO:0000313" key="3">
    <source>
        <dbReference type="Proteomes" id="UP001221757"/>
    </source>
</evidence>
<evidence type="ECO:0000313" key="2">
    <source>
        <dbReference type="EMBL" id="KAJ7662858.1"/>
    </source>
</evidence>
<dbReference type="EMBL" id="JARKIE010000238">
    <property type="protein sequence ID" value="KAJ7662858.1"/>
    <property type="molecule type" value="Genomic_DNA"/>
</dbReference>